<keyword evidence="1" id="KW-0472">Membrane</keyword>
<sequence>MKDRRSFLARLNEDCYVFACLLLGIFCLHMQAVFLAAFPEAPEPCLCLSTRTWTVMAMCVLCEILPSFRHSSHTRRTLIAANEVFRGVAFGVLLTGLWWSATAVTPSGLDEEFAVPIPVDADGQVLVPSARRRLVAAEGWSMAGSGWPVRDGWPITDSWQDRLTGQNSQARQVYLQTGLLLIIQSLITDLVILLYRPWAELLVCTKASKCSRLLLRSCFSAMCTCSLAMIVYKSIHGSAATE</sequence>
<keyword evidence="1" id="KW-1133">Transmembrane helix</keyword>
<dbReference type="AlphaFoldDB" id="A0A023BAE9"/>
<organism evidence="2 3">
    <name type="scientific">Gregarina niphandrodes</name>
    <name type="common">Septate eugregarine</name>
    <dbReference type="NCBI Taxonomy" id="110365"/>
    <lineage>
        <taxon>Eukaryota</taxon>
        <taxon>Sar</taxon>
        <taxon>Alveolata</taxon>
        <taxon>Apicomplexa</taxon>
        <taxon>Conoidasida</taxon>
        <taxon>Gregarinasina</taxon>
        <taxon>Eugregarinorida</taxon>
        <taxon>Gregarinidae</taxon>
        <taxon>Gregarina</taxon>
    </lineage>
</organism>
<dbReference type="RefSeq" id="XP_011129389.1">
    <property type="nucleotide sequence ID" value="XM_011131087.1"/>
</dbReference>
<gene>
    <name evidence="2" type="ORF">GNI_039510</name>
</gene>
<evidence type="ECO:0000256" key="1">
    <source>
        <dbReference type="SAM" id="Phobius"/>
    </source>
</evidence>
<feature type="transmembrane region" description="Helical" evidence="1">
    <location>
        <begin position="80"/>
        <end position="101"/>
    </location>
</feature>
<feature type="transmembrane region" description="Helical" evidence="1">
    <location>
        <begin position="15"/>
        <end position="38"/>
    </location>
</feature>
<reference evidence="2" key="1">
    <citation type="submission" date="2013-12" db="EMBL/GenBank/DDBJ databases">
        <authorList>
            <person name="Omoto C.K."/>
            <person name="Sibley D."/>
            <person name="Venepally P."/>
            <person name="Hadjithomas M."/>
            <person name="Karamycheva S."/>
            <person name="Brunk B."/>
            <person name="Roos D."/>
            <person name="Caler E."/>
            <person name="Lorenzi H."/>
        </authorList>
    </citation>
    <scope>NUCLEOTIDE SEQUENCE</scope>
</reference>
<dbReference type="VEuPathDB" id="CryptoDB:GNI_039510"/>
<keyword evidence="3" id="KW-1185">Reference proteome</keyword>
<comment type="caution">
    <text evidence="2">The sequence shown here is derived from an EMBL/GenBank/DDBJ whole genome shotgun (WGS) entry which is preliminary data.</text>
</comment>
<feature type="transmembrane region" description="Helical" evidence="1">
    <location>
        <begin position="173"/>
        <end position="193"/>
    </location>
</feature>
<protein>
    <submittedName>
        <fullName evidence="2">Transmembrane protein</fullName>
    </submittedName>
</protein>
<evidence type="ECO:0000313" key="3">
    <source>
        <dbReference type="Proteomes" id="UP000019763"/>
    </source>
</evidence>
<evidence type="ECO:0000313" key="2">
    <source>
        <dbReference type="EMBL" id="EZG78221.1"/>
    </source>
</evidence>
<dbReference type="GeneID" id="22911511"/>
<proteinExistence type="predicted"/>
<feature type="transmembrane region" description="Helical" evidence="1">
    <location>
        <begin position="213"/>
        <end position="232"/>
    </location>
</feature>
<keyword evidence="1 2" id="KW-0812">Transmembrane</keyword>
<feature type="transmembrane region" description="Helical" evidence="1">
    <location>
        <begin position="50"/>
        <end position="68"/>
    </location>
</feature>
<dbReference type="EMBL" id="AFNH02000304">
    <property type="protein sequence ID" value="EZG78221.1"/>
    <property type="molecule type" value="Genomic_DNA"/>
</dbReference>
<name>A0A023BAE9_GRENI</name>
<accession>A0A023BAE9</accession>
<dbReference type="Proteomes" id="UP000019763">
    <property type="component" value="Unassembled WGS sequence"/>
</dbReference>